<comment type="caution">
    <text evidence="2">The sequence shown here is derived from an EMBL/GenBank/DDBJ whole genome shotgun (WGS) entry which is preliminary data.</text>
</comment>
<gene>
    <name evidence="2" type="ORF">FU839_09955</name>
</gene>
<evidence type="ECO:0000256" key="1">
    <source>
        <dbReference type="SAM" id="SignalP"/>
    </source>
</evidence>
<dbReference type="AlphaFoldDB" id="A0A5C8LYM8"/>
<dbReference type="InterPro" id="IPR003795">
    <property type="entry name" value="DUF192"/>
</dbReference>
<protein>
    <submittedName>
        <fullName evidence="2">DUF192 domain-containing protein</fullName>
    </submittedName>
</protein>
<dbReference type="Gene3D" id="2.60.120.1140">
    <property type="entry name" value="Protein of unknown function DUF192"/>
    <property type="match status" value="1"/>
</dbReference>
<dbReference type="PANTHER" id="PTHR37953:SF1">
    <property type="entry name" value="UPF0127 PROTEIN MJ1496"/>
    <property type="match status" value="1"/>
</dbReference>
<feature type="signal peptide" evidence="1">
    <location>
        <begin position="1"/>
        <end position="17"/>
    </location>
</feature>
<dbReference type="InterPro" id="IPR038695">
    <property type="entry name" value="Saro_0823-like_sf"/>
</dbReference>
<dbReference type="RefSeq" id="WP_147904222.1">
    <property type="nucleotide sequence ID" value="NZ_BAAAGC010000013.1"/>
</dbReference>
<dbReference type="EMBL" id="VRLR01000005">
    <property type="protein sequence ID" value="TXK80769.1"/>
    <property type="molecule type" value="Genomic_DNA"/>
</dbReference>
<dbReference type="PANTHER" id="PTHR37953">
    <property type="entry name" value="UPF0127 PROTEIN MJ1496"/>
    <property type="match status" value="1"/>
</dbReference>
<dbReference type="OrthoDB" id="5526466at2"/>
<feature type="chain" id="PRO_5023040549" evidence="1">
    <location>
        <begin position="18"/>
        <end position="145"/>
    </location>
</feature>
<reference evidence="2 3" key="1">
    <citation type="submission" date="2019-08" db="EMBL/GenBank/DDBJ databases">
        <title>Draft genome analysis of Rheinheimera tangshanensis isolated from the roots of fresh rice plants (Oryza sativa).</title>
        <authorList>
            <person name="Yu Q."/>
            <person name="Qi Y."/>
            <person name="Zhang H."/>
            <person name="Pu J."/>
        </authorList>
    </citation>
    <scope>NUCLEOTIDE SEQUENCE [LARGE SCALE GENOMIC DNA]</scope>
    <source>
        <strain evidence="2 3">JA3-B52</strain>
    </source>
</reference>
<dbReference type="Proteomes" id="UP000321814">
    <property type="component" value="Unassembled WGS sequence"/>
</dbReference>
<evidence type="ECO:0000313" key="3">
    <source>
        <dbReference type="Proteomes" id="UP000321814"/>
    </source>
</evidence>
<dbReference type="Pfam" id="PF02643">
    <property type="entry name" value="DUF192"/>
    <property type="match status" value="1"/>
</dbReference>
<sequence>MNYLLSALLALSFSVTAVETIEQINFEKEWIKVGHVQFQTELALTPEQRARGLMYRDSAENGMLFVYDEARVLSFWMRNTKVPLDIAYIKADWTIEPVQFLYPYDEKGKASLGPVIGALEMPQGWFKAQGLAAGTKIIRCGKKCE</sequence>
<accession>A0A5C8LYM8</accession>
<keyword evidence="1" id="KW-0732">Signal</keyword>
<proteinExistence type="predicted"/>
<organism evidence="2 3">
    <name type="scientific">Rheinheimera tangshanensis</name>
    <dbReference type="NCBI Taxonomy" id="400153"/>
    <lineage>
        <taxon>Bacteria</taxon>
        <taxon>Pseudomonadati</taxon>
        <taxon>Pseudomonadota</taxon>
        <taxon>Gammaproteobacteria</taxon>
        <taxon>Chromatiales</taxon>
        <taxon>Chromatiaceae</taxon>
        <taxon>Rheinheimera</taxon>
    </lineage>
</organism>
<name>A0A5C8LYM8_9GAMM</name>
<evidence type="ECO:0000313" key="2">
    <source>
        <dbReference type="EMBL" id="TXK80769.1"/>
    </source>
</evidence>
<keyword evidence="3" id="KW-1185">Reference proteome</keyword>